<dbReference type="InterPro" id="IPR000073">
    <property type="entry name" value="AB_hydrolase_1"/>
</dbReference>
<dbReference type="InterPro" id="IPR050266">
    <property type="entry name" value="AB_hydrolase_sf"/>
</dbReference>
<gene>
    <name evidence="2" type="ORF">GGE40_004486</name>
</gene>
<sequence length="243" mass="26871">MTILLTIPGIMSDARTWSAVAQNITKQGATVFNADTSRDTTIEAMAERALAETHGDLVVLAHSMGGRVALEMGRQAPERVRAMVLANSNIEGLGDQEFAHRERRIAEANADMVAYARGWVPKVISAASRQKPELVAAILKMVEDCPPEVHERQNRALMARPDATQFSPQLRFPILVVTGSEDRLSTSASNGEIAKCLRDAELQVIDDAGHLLPFERPEELSVTIRDWIRRKHIALSERERTTV</sequence>
<dbReference type="EMBL" id="JACIHP010000005">
    <property type="protein sequence ID" value="MBB4492641.1"/>
    <property type="molecule type" value="Genomic_DNA"/>
</dbReference>
<dbReference type="InterPro" id="IPR029058">
    <property type="entry name" value="AB_hydrolase_fold"/>
</dbReference>
<reference evidence="2 3" key="1">
    <citation type="submission" date="2020-08" db="EMBL/GenBank/DDBJ databases">
        <title>Genomic Encyclopedia of Type Strains, Phase IV (KMG-V): Genome sequencing to study the core and pangenomes of soil and plant-associated prokaryotes.</title>
        <authorList>
            <person name="Whitman W."/>
        </authorList>
    </citation>
    <scope>NUCLEOTIDE SEQUENCE [LARGE SCALE GENOMIC DNA]</scope>
    <source>
        <strain evidence="2 3">SEMIA 461</strain>
    </source>
</reference>
<dbReference type="Gene3D" id="3.40.50.1820">
    <property type="entry name" value="alpha/beta hydrolase"/>
    <property type="match status" value="1"/>
</dbReference>
<evidence type="ECO:0000313" key="2">
    <source>
        <dbReference type="EMBL" id="MBB4492641.1"/>
    </source>
</evidence>
<dbReference type="PANTHER" id="PTHR43798">
    <property type="entry name" value="MONOACYLGLYCEROL LIPASE"/>
    <property type="match status" value="1"/>
</dbReference>
<evidence type="ECO:0000313" key="3">
    <source>
        <dbReference type="Proteomes" id="UP000534590"/>
    </source>
</evidence>
<protein>
    <submittedName>
        <fullName evidence="2">Pimeloyl-ACP methyl ester carboxylesterase</fullName>
    </submittedName>
</protein>
<keyword evidence="3" id="KW-1185">Reference proteome</keyword>
<organism evidence="2 3">
    <name type="scientific">Agrobacterium radiobacter</name>
    <dbReference type="NCBI Taxonomy" id="362"/>
    <lineage>
        <taxon>Bacteria</taxon>
        <taxon>Pseudomonadati</taxon>
        <taxon>Pseudomonadota</taxon>
        <taxon>Alphaproteobacteria</taxon>
        <taxon>Hyphomicrobiales</taxon>
        <taxon>Rhizobiaceae</taxon>
        <taxon>Rhizobium/Agrobacterium group</taxon>
        <taxon>Agrobacterium</taxon>
        <taxon>Agrobacterium tumefaciens complex</taxon>
    </lineage>
</organism>
<dbReference type="PRINTS" id="PR00111">
    <property type="entry name" value="ABHYDROLASE"/>
</dbReference>
<dbReference type="RefSeq" id="WP_183229434.1">
    <property type="nucleotide sequence ID" value="NZ_JACIGS010000005.1"/>
</dbReference>
<proteinExistence type="predicted"/>
<dbReference type="SUPFAM" id="SSF53474">
    <property type="entry name" value="alpha/beta-Hydrolases"/>
    <property type="match status" value="1"/>
</dbReference>
<feature type="domain" description="AB hydrolase-1" evidence="1">
    <location>
        <begin position="42"/>
        <end position="220"/>
    </location>
</feature>
<evidence type="ECO:0000259" key="1">
    <source>
        <dbReference type="Pfam" id="PF12697"/>
    </source>
</evidence>
<dbReference type="PANTHER" id="PTHR43798:SF29">
    <property type="entry name" value="AB HYDROLASE-1 DOMAIN-CONTAINING PROTEIN"/>
    <property type="match status" value="1"/>
</dbReference>
<name>A0ABR6JCP2_AGRRD</name>
<dbReference type="Pfam" id="PF12697">
    <property type="entry name" value="Abhydrolase_6"/>
    <property type="match status" value="1"/>
</dbReference>
<comment type="caution">
    <text evidence="2">The sequence shown here is derived from an EMBL/GenBank/DDBJ whole genome shotgun (WGS) entry which is preliminary data.</text>
</comment>
<dbReference type="Proteomes" id="UP000534590">
    <property type="component" value="Unassembled WGS sequence"/>
</dbReference>
<accession>A0ABR6JCP2</accession>